<feature type="compositionally biased region" description="Pro residues" evidence="1">
    <location>
        <begin position="194"/>
        <end position="203"/>
    </location>
</feature>
<dbReference type="AlphaFoldDB" id="A0AA40FBR0"/>
<keyword evidence="2" id="KW-1133">Transmembrane helix</keyword>
<dbReference type="Proteomes" id="UP001172155">
    <property type="component" value="Unassembled WGS sequence"/>
</dbReference>
<feature type="region of interest" description="Disordered" evidence="1">
    <location>
        <begin position="186"/>
        <end position="246"/>
    </location>
</feature>
<name>A0AA40FBR0_9PEZI</name>
<keyword evidence="4" id="KW-1185">Reference proteome</keyword>
<feature type="transmembrane region" description="Helical" evidence="2">
    <location>
        <begin position="130"/>
        <end position="155"/>
    </location>
</feature>
<proteinExistence type="predicted"/>
<keyword evidence="2" id="KW-0472">Membrane</keyword>
<reference evidence="3" key="1">
    <citation type="submission" date="2023-06" db="EMBL/GenBank/DDBJ databases">
        <title>Genome-scale phylogeny and comparative genomics of the fungal order Sordariales.</title>
        <authorList>
            <consortium name="Lawrence Berkeley National Laboratory"/>
            <person name="Hensen N."/>
            <person name="Bonometti L."/>
            <person name="Westerberg I."/>
            <person name="Brannstrom I.O."/>
            <person name="Guillou S."/>
            <person name="Cros-Aarteil S."/>
            <person name="Calhoun S."/>
            <person name="Haridas S."/>
            <person name="Kuo A."/>
            <person name="Mondo S."/>
            <person name="Pangilinan J."/>
            <person name="Riley R."/>
            <person name="LaButti K."/>
            <person name="Andreopoulos B."/>
            <person name="Lipzen A."/>
            <person name="Chen C."/>
            <person name="Yanf M."/>
            <person name="Daum C."/>
            <person name="Ng V."/>
            <person name="Clum A."/>
            <person name="Steindorff A."/>
            <person name="Ohm R."/>
            <person name="Martin F."/>
            <person name="Silar P."/>
            <person name="Natvig D."/>
            <person name="Lalanne C."/>
            <person name="Gautier V."/>
            <person name="Ament-velasquez S.L."/>
            <person name="Kruys A."/>
            <person name="Hutchinson M.I."/>
            <person name="Powell A.J."/>
            <person name="Barry K."/>
            <person name="Miller A.N."/>
            <person name="Grigoriev I.V."/>
            <person name="Debuchy R."/>
            <person name="Gladieux P."/>
            <person name="Thoren M.H."/>
            <person name="Johannesson H."/>
        </authorList>
    </citation>
    <scope>NUCLEOTIDE SEQUENCE</scope>
    <source>
        <strain evidence="3">SMH3187-1</strain>
    </source>
</reference>
<accession>A0AA40FBR0</accession>
<feature type="region of interest" description="Disordered" evidence="1">
    <location>
        <begin position="1"/>
        <end position="41"/>
    </location>
</feature>
<dbReference type="EMBL" id="JAUKUD010000001">
    <property type="protein sequence ID" value="KAK0754857.1"/>
    <property type="molecule type" value="Genomic_DNA"/>
</dbReference>
<feature type="compositionally biased region" description="Basic and acidic residues" evidence="1">
    <location>
        <begin position="1"/>
        <end position="11"/>
    </location>
</feature>
<feature type="transmembrane region" description="Helical" evidence="2">
    <location>
        <begin position="59"/>
        <end position="83"/>
    </location>
</feature>
<feature type="region of interest" description="Disordered" evidence="1">
    <location>
        <begin position="277"/>
        <end position="296"/>
    </location>
</feature>
<evidence type="ECO:0000313" key="3">
    <source>
        <dbReference type="EMBL" id="KAK0754857.1"/>
    </source>
</evidence>
<organism evidence="3 4">
    <name type="scientific">Schizothecium vesticola</name>
    <dbReference type="NCBI Taxonomy" id="314040"/>
    <lineage>
        <taxon>Eukaryota</taxon>
        <taxon>Fungi</taxon>
        <taxon>Dikarya</taxon>
        <taxon>Ascomycota</taxon>
        <taxon>Pezizomycotina</taxon>
        <taxon>Sordariomycetes</taxon>
        <taxon>Sordariomycetidae</taxon>
        <taxon>Sordariales</taxon>
        <taxon>Schizotheciaceae</taxon>
        <taxon>Schizothecium</taxon>
    </lineage>
</organism>
<sequence>MPRDGRREARGAPKPRPSVEIWLDSVSPSTTTKPSPEELRQWDLDDRGNSGRSFFLTTVVLRATSLIAALAVVIVCLTIIAPLRYSTKDLVPTLIACFVTAAWDAAEFGIMYARGGQGLPWWSHIAADGAIFIAIAIASGLIHFSLVVFFLFAYVRGRAQKQKTEPRIMYLPTGDPVVVTREPIVPPAATAPSPKSPTPPPSPGTADSIHEPFRQGVPPRKPVAGAPTRTPYASPWPGPGPNYQPDEAELARAARGELQAQCMMVQAKGLRHEKVAMENATARAADQRSPNGQARA</sequence>
<evidence type="ECO:0000256" key="1">
    <source>
        <dbReference type="SAM" id="MobiDB-lite"/>
    </source>
</evidence>
<gene>
    <name evidence="3" type="ORF">B0T18DRAFT_386673</name>
</gene>
<comment type="caution">
    <text evidence="3">The sequence shown here is derived from an EMBL/GenBank/DDBJ whole genome shotgun (WGS) entry which is preliminary data.</text>
</comment>
<evidence type="ECO:0000313" key="4">
    <source>
        <dbReference type="Proteomes" id="UP001172155"/>
    </source>
</evidence>
<evidence type="ECO:0008006" key="5">
    <source>
        <dbReference type="Google" id="ProtNLM"/>
    </source>
</evidence>
<protein>
    <recommendedName>
        <fullName evidence="5">MARVEL domain-containing protein</fullName>
    </recommendedName>
</protein>
<evidence type="ECO:0000256" key="2">
    <source>
        <dbReference type="SAM" id="Phobius"/>
    </source>
</evidence>
<keyword evidence="2" id="KW-0812">Transmembrane</keyword>